<keyword evidence="1" id="KW-0472">Membrane</keyword>
<name>A0A445G0Q6_GLYSO</name>
<dbReference type="EMBL" id="QZWG01000017">
    <property type="protein sequence ID" value="RZB54809.1"/>
    <property type="molecule type" value="Genomic_DNA"/>
</dbReference>
<evidence type="ECO:0000313" key="3">
    <source>
        <dbReference type="Proteomes" id="UP000289340"/>
    </source>
</evidence>
<dbReference type="Proteomes" id="UP000289340">
    <property type="component" value="Chromosome 17"/>
</dbReference>
<feature type="transmembrane region" description="Helical" evidence="1">
    <location>
        <begin position="37"/>
        <end position="55"/>
    </location>
</feature>
<comment type="caution">
    <text evidence="2">The sequence shown here is derived from an EMBL/GenBank/DDBJ whole genome shotgun (WGS) entry which is preliminary data.</text>
</comment>
<feature type="transmembrane region" description="Helical" evidence="1">
    <location>
        <begin position="12"/>
        <end position="31"/>
    </location>
</feature>
<reference evidence="2 3" key="1">
    <citation type="submission" date="2018-09" db="EMBL/GenBank/DDBJ databases">
        <title>A high-quality reference genome of wild soybean provides a powerful tool to mine soybean genomes.</title>
        <authorList>
            <person name="Xie M."/>
            <person name="Chung C.Y.L."/>
            <person name="Li M.-W."/>
            <person name="Wong F.-L."/>
            <person name="Chan T.-F."/>
            <person name="Lam H.-M."/>
        </authorList>
    </citation>
    <scope>NUCLEOTIDE SEQUENCE [LARGE SCALE GENOMIC DNA]</scope>
    <source>
        <strain evidence="3">cv. W05</strain>
        <tissue evidence="2">Hypocotyl of etiolated seedlings</tissue>
    </source>
</reference>
<evidence type="ECO:0000313" key="2">
    <source>
        <dbReference type="EMBL" id="RZB54809.1"/>
    </source>
</evidence>
<protein>
    <submittedName>
        <fullName evidence="2">Uncharacterized protein</fullName>
    </submittedName>
</protein>
<keyword evidence="1" id="KW-0812">Transmembrane</keyword>
<keyword evidence="1" id="KW-1133">Transmembrane helix</keyword>
<dbReference type="AlphaFoldDB" id="A0A445G0Q6"/>
<proteinExistence type="predicted"/>
<evidence type="ECO:0000256" key="1">
    <source>
        <dbReference type="SAM" id="Phobius"/>
    </source>
</evidence>
<gene>
    <name evidence="2" type="ORF">D0Y65_044648</name>
</gene>
<accession>A0A445G0Q6</accession>
<sequence>MRTSSFLHQNIYSVFCGWFEILLHQMFYFVINEIELIMVLGHMVYDTTNLLWLWLARMVSQDNYMNSKEYVGLICWSIYDIDLF</sequence>
<organism evidence="2 3">
    <name type="scientific">Glycine soja</name>
    <name type="common">Wild soybean</name>
    <dbReference type="NCBI Taxonomy" id="3848"/>
    <lineage>
        <taxon>Eukaryota</taxon>
        <taxon>Viridiplantae</taxon>
        <taxon>Streptophyta</taxon>
        <taxon>Embryophyta</taxon>
        <taxon>Tracheophyta</taxon>
        <taxon>Spermatophyta</taxon>
        <taxon>Magnoliopsida</taxon>
        <taxon>eudicotyledons</taxon>
        <taxon>Gunneridae</taxon>
        <taxon>Pentapetalae</taxon>
        <taxon>rosids</taxon>
        <taxon>fabids</taxon>
        <taxon>Fabales</taxon>
        <taxon>Fabaceae</taxon>
        <taxon>Papilionoideae</taxon>
        <taxon>50 kb inversion clade</taxon>
        <taxon>NPAAA clade</taxon>
        <taxon>indigoferoid/millettioid clade</taxon>
        <taxon>Phaseoleae</taxon>
        <taxon>Glycine</taxon>
        <taxon>Glycine subgen. Soja</taxon>
    </lineage>
</organism>
<keyword evidence="3" id="KW-1185">Reference proteome</keyword>